<evidence type="ECO:0000313" key="2">
    <source>
        <dbReference type="EMBL" id="CAH2245975.1"/>
    </source>
</evidence>
<reference evidence="2" key="1">
    <citation type="submission" date="2022-03" db="EMBL/GenBank/DDBJ databases">
        <authorList>
            <person name="Alioto T."/>
            <person name="Alioto T."/>
            <person name="Gomez Garrido J."/>
        </authorList>
    </citation>
    <scope>NUCLEOTIDE SEQUENCE</scope>
</reference>
<gene>
    <name evidence="2" type="ORF">PECUL_23A046410</name>
</gene>
<dbReference type="Proteomes" id="UP001295444">
    <property type="component" value="Chromosome 02"/>
</dbReference>
<dbReference type="EMBL" id="OW240913">
    <property type="protein sequence ID" value="CAH2245975.1"/>
    <property type="molecule type" value="Genomic_DNA"/>
</dbReference>
<accession>A0AAD1R9Z9</accession>
<evidence type="ECO:0000313" key="3">
    <source>
        <dbReference type="Proteomes" id="UP001295444"/>
    </source>
</evidence>
<feature type="region of interest" description="Disordered" evidence="1">
    <location>
        <begin position="18"/>
        <end position="60"/>
    </location>
</feature>
<protein>
    <submittedName>
        <fullName evidence="2">Uncharacterized protein</fullName>
    </submittedName>
</protein>
<evidence type="ECO:0000256" key="1">
    <source>
        <dbReference type="SAM" id="MobiDB-lite"/>
    </source>
</evidence>
<feature type="compositionally biased region" description="Polar residues" evidence="1">
    <location>
        <begin position="19"/>
        <end position="28"/>
    </location>
</feature>
<feature type="non-terminal residue" evidence="2">
    <location>
        <position position="60"/>
    </location>
</feature>
<proteinExistence type="predicted"/>
<organism evidence="2 3">
    <name type="scientific">Pelobates cultripes</name>
    <name type="common">Western spadefoot toad</name>
    <dbReference type="NCBI Taxonomy" id="61616"/>
    <lineage>
        <taxon>Eukaryota</taxon>
        <taxon>Metazoa</taxon>
        <taxon>Chordata</taxon>
        <taxon>Craniata</taxon>
        <taxon>Vertebrata</taxon>
        <taxon>Euteleostomi</taxon>
        <taxon>Amphibia</taxon>
        <taxon>Batrachia</taxon>
        <taxon>Anura</taxon>
        <taxon>Pelobatoidea</taxon>
        <taxon>Pelobatidae</taxon>
        <taxon>Pelobates</taxon>
    </lineage>
</organism>
<keyword evidence="3" id="KW-1185">Reference proteome</keyword>
<sequence>MATPSLEELVKMMAAYQESHGSLDQVQQAAGGRLDRRECDDSSLSGRRARRLRPPSRLSP</sequence>
<name>A0AAD1R9Z9_PELCU</name>
<dbReference type="AlphaFoldDB" id="A0AAD1R9Z9"/>